<evidence type="ECO:0000259" key="2">
    <source>
        <dbReference type="PROSITE" id="PS50073"/>
    </source>
</evidence>
<dbReference type="AlphaFoldDB" id="A0A9P5APR9"/>
<name>A0A9P5APR9_9HYPO</name>
<feature type="compositionally biased region" description="Polar residues" evidence="1">
    <location>
        <begin position="366"/>
        <end position="377"/>
    </location>
</feature>
<proteinExistence type="predicted"/>
<dbReference type="OrthoDB" id="5086233at2759"/>
<protein>
    <recommendedName>
        <fullName evidence="2">Copper-fist domain-containing protein</fullName>
    </recommendedName>
</protein>
<feature type="compositionally biased region" description="Low complexity" evidence="1">
    <location>
        <begin position="378"/>
        <end position="391"/>
    </location>
</feature>
<evidence type="ECO:0000313" key="4">
    <source>
        <dbReference type="Proteomes" id="UP000730481"/>
    </source>
</evidence>
<reference evidence="3" key="1">
    <citation type="journal article" date="2017" name="Mycologia">
        <title>Fusarium algeriense, sp. nov., a novel toxigenic crown rot pathogen of durum wheat from Algeria is nested in the Fusarium burgessii species complex.</title>
        <authorList>
            <person name="Laraba I."/>
            <person name="Keddad A."/>
            <person name="Boureghda H."/>
            <person name="Abdallah N."/>
            <person name="Vaughan M.M."/>
            <person name="Proctor R.H."/>
            <person name="Busman M."/>
            <person name="O'Donnell K."/>
        </authorList>
    </citation>
    <scope>NUCLEOTIDE SEQUENCE</scope>
    <source>
        <strain evidence="3">NRRL 25174</strain>
    </source>
</reference>
<feature type="region of interest" description="Disordered" evidence="1">
    <location>
        <begin position="27"/>
        <end position="85"/>
    </location>
</feature>
<reference evidence="3" key="2">
    <citation type="submission" date="2020-02" db="EMBL/GenBank/DDBJ databases">
        <title>Identification and distribution of gene clusters putatively required for synthesis of sphingolipid metabolism inhibitors in phylogenetically diverse species of the filamentous fungus Fusarium.</title>
        <authorList>
            <person name="Kim H.-S."/>
            <person name="Busman M."/>
            <person name="Brown D.W."/>
            <person name="Divon H."/>
            <person name="Uhlig S."/>
            <person name="Proctor R.H."/>
        </authorList>
    </citation>
    <scope>NUCLEOTIDE SEQUENCE</scope>
    <source>
        <strain evidence="3">NRRL 25174</strain>
    </source>
</reference>
<feature type="compositionally biased region" description="Polar residues" evidence="1">
    <location>
        <begin position="427"/>
        <end position="436"/>
    </location>
</feature>
<dbReference type="Proteomes" id="UP000730481">
    <property type="component" value="Unassembled WGS sequence"/>
</dbReference>
<organism evidence="3 4">
    <name type="scientific">Fusarium beomiforme</name>
    <dbReference type="NCBI Taxonomy" id="44412"/>
    <lineage>
        <taxon>Eukaryota</taxon>
        <taxon>Fungi</taxon>
        <taxon>Dikarya</taxon>
        <taxon>Ascomycota</taxon>
        <taxon>Pezizomycotina</taxon>
        <taxon>Sordariomycetes</taxon>
        <taxon>Hypocreomycetidae</taxon>
        <taxon>Hypocreales</taxon>
        <taxon>Nectriaceae</taxon>
        <taxon>Fusarium</taxon>
        <taxon>Fusarium burgessii species complex</taxon>
    </lineage>
</organism>
<feature type="region of interest" description="Disordered" evidence="1">
    <location>
        <begin position="329"/>
        <end position="447"/>
    </location>
</feature>
<dbReference type="InterPro" id="IPR001083">
    <property type="entry name" value="Cu_fist_DNA-bd_dom"/>
</dbReference>
<feature type="domain" description="Copper-fist" evidence="2">
    <location>
        <begin position="12"/>
        <end position="50"/>
    </location>
</feature>
<gene>
    <name evidence="3" type="ORF">FBEOM_3567</name>
</gene>
<accession>A0A9P5APR9</accession>
<dbReference type="Pfam" id="PF00649">
    <property type="entry name" value="Copper-fist"/>
    <property type="match status" value="1"/>
</dbReference>
<dbReference type="GO" id="GO:0003677">
    <property type="term" value="F:DNA binding"/>
    <property type="evidence" value="ECO:0007669"/>
    <property type="project" value="InterPro"/>
</dbReference>
<dbReference type="GO" id="GO:0005507">
    <property type="term" value="F:copper ion binding"/>
    <property type="evidence" value="ECO:0007669"/>
    <property type="project" value="InterPro"/>
</dbReference>
<comment type="caution">
    <text evidence="3">The sequence shown here is derived from an EMBL/GenBank/DDBJ whole genome shotgun (WGS) entry which is preliminary data.</text>
</comment>
<evidence type="ECO:0000256" key="1">
    <source>
        <dbReference type="SAM" id="MobiDB-lite"/>
    </source>
</evidence>
<sequence>MADTRQGRRDQSGRKVACRKCRIGHRTKACVDNQDHQEDVQPIPSAGRPKGARTSPIRAAERRELKKQRQKQRELKEEAAFHQQQPEEFLRQRANPEPHHIQGNFAAQAAGFQQFPNVTGAQQFGGLFSQQGSGAFIPPQSALPAPGFAAPSLVQTSFSRGPVAQQPTQVSQALANGGFAGRSAINPSAFRSGPSVAGPFSPYQQFQNDWGVQNPTAPFSSPVPAFPAAPPIQDTQFPPGLFGTSNPMDIYTSSGFDFPLPSIPHLAPAFPNTQTWEEYLPPAGQHNAFNPVFDNSSAQVAQVRMEGQSGQVGDGWLIEAIAQEQKEVQRAAGVDVSPEPAQSATNPVVPGERVEEGVEDQVIPEQVSQSIPATNSHSSPSTTPSSSGTPGDQVHHSPSSVLPSLEAPPIISPGESGEQSDGESPASFDQMSSSDPPSLGPKTPDTCEAQCAEENQSGTSQKISKIPIEIIKHVLHSAPDPNNIPFLDNHYSAAQLIREFGQGGHSERELALSFFDP</sequence>
<dbReference type="GO" id="GO:0003700">
    <property type="term" value="F:DNA-binding transcription factor activity"/>
    <property type="evidence" value="ECO:0007669"/>
    <property type="project" value="InterPro"/>
</dbReference>
<keyword evidence="4" id="KW-1185">Reference proteome</keyword>
<dbReference type="EMBL" id="PVQB02000137">
    <property type="protein sequence ID" value="KAF4342481.1"/>
    <property type="molecule type" value="Genomic_DNA"/>
</dbReference>
<feature type="compositionally biased region" description="Basic and acidic residues" evidence="1">
    <location>
        <begin position="71"/>
        <end position="80"/>
    </location>
</feature>
<dbReference type="PROSITE" id="PS50073">
    <property type="entry name" value="COPPER_FIST_2"/>
    <property type="match status" value="1"/>
</dbReference>
<evidence type="ECO:0000313" key="3">
    <source>
        <dbReference type="EMBL" id="KAF4342481.1"/>
    </source>
</evidence>